<comment type="caution">
    <text evidence="3">The sequence shown here is derived from an EMBL/GenBank/DDBJ whole genome shotgun (WGS) entry which is preliminary data.</text>
</comment>
<protein>
    <submittedName>
        <fullName evidence="3">Uncharacterized protein</fullName>
    </submittedName>
</protein>
<organism evidence="3 4">
    <name type="scientific">Apiospora marii</name>
    <dbReference type="NCBI Taxonomy" id="335849"/>
    <lineage>
        <taxon>Eukaryota</taxon>
        <taxon>Fungi</taxon>
        <taxon>Dikarya</taxon>
        <taxon>Ascomycota</taxon>
        <taxon>Pezizomycotina</taxon>
        <taxon>Sordariomycetes</taxon>
        <taxon>Xylariomycetidae</taxon>
        <taxon>Amphisphaeriales</taxon>
        <taxon>Apiosporaceae</taxon>
        <taxon>Apiospora</taxon>
    </lineage>
</organism>
<sequence length="196" mass="22433">MLLTSSQVSIALSSGIVLLFTTALFLSGYAIQQRTLNDLRKAIRPEPRPSPKIHLEQPDRFKRSTTELPDGTVVEVDDNGNIITGEDGTGEVQAVVDPDAIRAPRMPQKLQSSRWLEVRPSTPEDVALRRLQEQQILKQAEEARRRKEAEEMLRKKAEVEGPEKPLSRAERRRRIKQDIRDLSQGEGPVYYQRRLW</sequence>
<keyword evidence="4" id="KW-1185">Reference proteome</keyword>
<reference evidence="3 4" key="1">
    <citation type="submission" date="2023-01" db="EMBL/GenBank/DDBJ databases">
        <title>Analysis of 21 Apiospora genomes using comparative genomics revels a genus with tremendous synthesis potential of carbohydrate active enzymes and secondary metabolites.</title>
        <authorList>
            <person name="Sorensen T."/>
        </authorList>
    </citation>
    <scope>NUCLEOTIDE SEQUENCE [LARGE SCALE GENOMIC DNA]</scope>
    <source>
        <strain evidence="3 4">CBS 20057</strain>
    </source>
</reference>
<name>A0ABR1T1M6_9PEZI</name>
<evidence type="ECO:0000313" key="3">
    <source>
        <dbReference type="EMBL" id="KAK8040486.1"/>
    </source>
</evidence>
<dbReference type="Proteomes" id="UP001396898">
    <property type="component" value="Unassembled WGS sequence"/>
</dbReference>
<proteinExistence type="predicted"/>
<keyword evidence="2" id="KW-0812">Transmembrane</keyword>
<feature type="compositionally biased region" description="Basic and acidic residues" evidence="1">
    <location>
        <begin position="148"/>
        <end position="169"/>
    </location>
</feature>
<feature type="transmembrane region" description="Helical" evidence="2">
    <location>
        <begin position="12"/>
        <end position="31"/>
    </location>
</feature>
<evidence type="ECO:0000256" key="1">
    <source>
        <dbReference type="SAM" id="MobiDB-lite"/>
    </source>
</evidence>
<feature type="region of interest" description="Disordered" evidence="1">
    <location>
        <begin position="148"/>
        <end position="180"/>
    </location>
</feature>
<keyword evidence="2" id="KW-0472">Membrane</keyword>
<dbReference type="EMBL" id="JAQQWI010000001">
    <property type="protein sequence ID" value="KAK8040486.1"/>
    <property type="molecule type" value="Genomic_DNA"/>
</dbReference>
<keyword evidence="2" id="KW-1133">Transmembrane helix</keyword>
<gene>
    <name evidence="3" type="ORF">PG991_000274</name>
</gene>
<evidence type="ECO:0000256" key="2">
    <source>
        <dbReference type="SAM" id="Phobius"/>
    </source>
</evidence>
<accession>A0ABR1T1M6</accession>
<evidence type="ECO:0000313" key="4">
    <source>
        <dbReference type="Proteomes" id="UP001396898"/>
    </source>
</evidence>